<proteinExistence type="predicted"/>
<name>A0A7J6V3Q1_THATH</name>
<dbReference type="OrthoDB" id="1739308at2759"/>
<dbReference type="Proteomes" id="UP000554482">
    <property type="component" value="Unassembled WGS sequence"/>
</dbReference>
<dbReference type="EMBL" id="JABWDY010038978">
    <property type="protein sequence ID" value="KAF5179298.1"/>
    <property type="molecule type" value="Genomic_DNA"/>
</dbReference>
<dbReference type="PANTHER" id="PTHR33116:SF78">
    <property type="entry name" value="OS12G0587133 PROTEIN"/>
    <property type="match status" value="1"/>
</dbReference>
<dbReference type="PANTHER" id="PTHR33116">
    <property type="entry name" value="REVERSE TRANSCRIPTASE ZINC-BINDING DOMAIN-CONTAINING PROTEIN-RELATED-RELATED"/>
    <property type="match status" value="1"/>
</dbReference>
<reference evidence="1 2" key="1">
    <citation type="submission" date="2020-06" db="EMBL/GenBank/DDBJ databases">
        <title>Transcriptomic and genomic resources for Thalictrum thalictroides and T. hernandezii: Facilitating candidate gene discovery in an emerging model plant lineage.</title>
        <authorList>
            <person name="Arias T."/>
            <person name="Riano-Pachon D.M."/>
            <person name="Di Stilio V.S."/>
        </authorList>
    </citation>
    <scope>NUCLEOTIDE SEQUENCE [LARGE SCALE GENOMIC DNA]</scope>
    <source>
        <strain evidence="2">cv. WT478/WT964</strain>
        <tissue evidence="1">Leaves</tissue>
    </source>
</reference>
<protein>
    <submittedName>
        <fullName evidence="1">Zf-rvt domain-containing protein</fullName>
    </submittedName>
</protein>
<evidence type="ECO:0000313" key="2">
    <source>
        <dbReference type="Proteomes" id="UP000554482"/>
    </source>
</evidence>
<accession>A0A7J6V3Q1</accession>
<gene>
    <name evidence="1" type="ORF">FRX31_031114</name>
</gene>
<organism evidence="1 2">
    <name type="scientific">Thalictrum thalictroides</name>
    <name type="common">Rue-anemone</name>
    <name type="synonym">Anemone thalictroides</name>
    <dbReference type="NCBI Taxonomy" id="46969"/>
    <lineage>
        <taxon>Eukaryota</taxon>
        <taxon>Viridiplantae</taxon>
        <taxon>Streptophyta</taxon>
        <taxon>Embryophyta</taxon>
        <taxon>Tracheophyta</taxon>
        <taxon>Spermatophyta</taxon>
        <taxon>Magnoliopsida</taxon>
        <taxon>Ranunculales</taxon>
        <taxon>Ranunculaceae</taxon>
        <taxon>Thalictroideae</taxon>
        <taxon>Thalictrum</taxon>
    </lineage>
</organism>
<sequence>MEAQSLADLCGIKLVKAPVTYLGLPLIAGRLIVKDCQPIIEIATRRITTWKARNLTYVGRLQLVESVISAFQVYWAKTYMLQKTVAEQLSQLFAKVLWSGLGLENKLDASC</sequence>
<evidence type="ECO:0000313" key="1">
    <source>
        <dbReference type="EMBL" id="KAF5179298.1"/>
    </source>
</evidence>
<dbReference type="AlphaFoldDB" id="A0A7J6V3Q1"/>
<comment type="caution">
    <text evidence="1">The sequence shown here is derived from an EMBL/GenBank/DDBJ whole genome shotgun (WGS) entry which is preliminary data.</text>
</comment>
<keyword evidence="2" id="KW-1185">Reference proteome</keyword>